<reference evidence="13 14" key="1">
    <citation type="submission" date="2020-08" db="EMBL/GenBank/DDBJ databases">
        <title>Genomic Encyclopedia of Type Strains, Phase IV (KMG-IV): sequencing the most valuable type-strain genomes for metagenomic binning, comparative biology and taxonomic classification.</title>
        <authorList>
            <person name="Goeker M."/>
        </authorList>
    </citation>
    <scope>NUCLEOTIDE SEQUENCE [LARGE SCALE GENOMIC DNA]</scope>
    <source>
        <strain evidence="13 14">DSM 27057</strain>
    </source>
</reference>
<evidence type="ECO:0000313" key="13">
    <source>
        <dbReference type="EMBL" id="MBB3956631.1"/>
    </source>
</evidence>
<sequence>MRKAKGGLPYGRIVSVLALACASNAAYAQQAATNPPQAAEPAQPIVVTGSRIATGFDAPTPVSVLNTQRMAERGAANIGDALNELPAFRSTQTPASTGLSAAAGYIGGRILDLRGLGSVRTLTLVDGKRFVPSTTQATVDTNMIPSILLQRAEVVTGGASAVYGSDAVSGVVNLLIDKKLTGYRMNMQAGISKYGDNRTTQIGGAGGWNLGSNAHLVIGGEYEKNTGVEACRVRDWCANGLINWGRNPGISNMPANNILSNVHPWTASYNGVTTPPSSAYTGNLLPVLRAIDGITFNRDGTPRRFQFGSMANSLYQVGGESDGPGQNVYFDFPIVSPTTRYNAMMHLNWDVTPALTVEWTANYGHGEGYHRAVAYRNTALTIRSDNPFLPRSSDPTLDIPTILANSGLTSFTLGKGFDDIGPGQLRVRNDVIRSVLQATYQLGGGWKADAYYQFGRNSFRSDLTGGTVTSRLLKAIDAVSVNGTPTCRVNADASTANDDPACVALNPFGYANGPNFAAAKAYVTANGYQTNVTTEHVVAANITGSLFSLPGGPLGVAFGAEYRHDSVKGGTDALSQTNQFFTGGGSLISGRIGVLEGYGELEAPVLRDLPFISELSFNGAIRRTQYNRSSDFFASSSLGVTTWKMGAVWAPVDFIRFRVTKSRDIRAPNVSELFGPTTQSQGILTDPARGGIQTVAPITSGSNPNLQPEKADTFTVGMVLQPRTGFARRFRASVDYYNIQIKDAISTLGQQNIVTRCSQGDPLSCSLVARDSSGIITNITDTQQNVNKLIVRGIDIETSYRQPLGRDNALTARVLASNVMNLITVDAIGPTERAGQTGLRAGTPPGIPDWTVDGMLTLDLGERMSFSTHVRWINAGFYNSAFVGPHQSGYSIASATSSNTNSVPSRTYVDLMATFKVKAGEGRKFDFYVGVDNVFDADPPNFPGANGSGNNVLFNPVGQYFKAGVRTSF</sequence>
<evidence type="ECO:0000256" key="4">
    <source>
        <dbReference type="ARBA" id="ARBA00022692"/>
    </source>
</evidence>
<dbReference type="InterPro" id="IPR012910">
    <property type="entry name" value="Plug_dom"/>
</dbReference>
<dbReference type="Pfam" id="PF00593">
    <property type="entry name" value="TonB_dep_Rec_b-barrel"/>
    <property type="match status" value="1"/>
</dbReference>
<evidence type="ECO:0000256" key="8">
    <source>
        <dbReference type="PROSITE-ProRule" id="PRU01360"/>
    </source>
</evidence>
<gene>
    <name evidence="13" type="ORF">GGR38_003597</name>
</gene>
<evidence type="ECO:0000259" key="12">
    <source>
        <dbReference type="Pfam" id="PF07715"/>
    </source>
</evidence>
<keyword evidence="13" id="KW-0675">Receptor</keyword>
<name>A0A7W6CP91_9SPHN</name>
<evidence type="ECO:0000256" key="2">
    <source>
        <dbReference type="ARBA" id="ARBA00022448"/>
    </source>
</evidence>
<keyword evidence="10" id="KW-0732">Signal</keyword>
<comment type="caution">
    <text evidence="13">The sequence shown here is derived from an EMBL/GenBank/DDBJ whole genome shotgun (WGS) entry which is preliminary data.</text>
</comment>
<keyword evidence="4 8" id="KW-0812">Transmembrane</keyword>
<comment type="subcellular location">
    <subcellularLocation>
        <location evidence="1 8">Cell outer membrane</location>
        <topology evidence="1 8">Multi-pass membrane protein</topology>
    </subcellularLocation>
</comment>
<dbReference type="Pfam" id="PF07715">
    <property type="entry name" value="Plug"/>
    <property type="match status" value="1"/>
</dbReference>
<keyword evidence="3 8" id="KW-1134">Transmembrane beta strand</keyword>
<evidence type="ECO:0000256" key="9">
    <source>
        <dbReference type="RuleBase" id="RU003357"/>
    </source>
</evidence>
<dbReference type="RefSeq" id="WP_183627496.1">
    <property type="nucleotide sequence ID" value="NZ_JACIDX010000015.1"/>
</dbReference>
<feature type="domain" description="TonB-dependent receptor plug" evidence="12">
    <location>
        <begin position="57"/>
        <end position="171"/>
    </location>
</feature>
<protein>
    <submittedName>
        <fullName evidence="13">Outer membrane receptor protein involved in Fe transport</fullName>
    </submittedName>
</protein>
<keyword evidence="14" id="KW-1185">Reference proteome</keyword>
<dbReference type="EMBL" id="JACIDX010000015">
    <property type="protein sequence ID" value="MBB3956631.1"/>
    <property type="molecule type" value="Genomic_DNA"/>
</dbReference>
<dbReference type="InterPro" id="IPR039426">
    <property type="entry name" value="TonB-dep_rcpt-like"/>
</dbReference>
<evidence type="ECO:0000256" key="1">
    <source>
        <dbReference type="ARBA" id="ARBA00004571"/>
    </source>
</evidence>
<accession>A0A7W6CP91</accession>
<dbReference type="PROSITE" id="PS52016">
    <property type="entry name" value="TONB_DEPENDENT_REC_3"/>
    <property type="match status" value="1"/>
</dbReference>
<keyword evidence="6 8" id="KW-0472">Membrane</keyword>
<feature type="signal peptide" evidence="10">
    <location>
        <begin position="1"/>
        <end position="28"/>
    </location>
</feature>
<keyword evidence="2 8" id="KW-0813">Transport</keyword>
<dbReference type="InterPro" id="IPR037066">
    <property type="entry name" value="Plug_dom_sf"/>
</dbReference>
<keyword evidence="7 8" id="KW-0998">Cell outer membrane</keyword>
<evidence type="ECO:0000256" key="3">
    <source>
        <dbReference type="ARBA" id="ARBA00022452"/>
    </source>
</evidence>
<comment type="similarity">
    <text evidence="8 9">Belongs to the TonB-dependent receptor family.</text>
</comment>
<dbReference type="Gene3D" id="2.40.170.20">
    <property type="entry name" value="TonB-dependent receptor, beta-barrel domain"/>
    <property type="match status" value="1"/>
</dbReference>
<evidence type="ECO:0000256" key="10">
    <source>
        <dbReference type="SAM" id="SignalP"/>
    </source>
</evidence>
<dbReference type="PANTHER" id="PTHR47234">
    <property type="match status" value="1"/>
</dbReference>
<feature type="domain" description="TonB-dependent receptor-like beta-barrel" evidence="11">
    <location>
        <begin position="405"/>
        <end position="934"/>
    </location>
</feature>
<evidence type="ECO:0000256" key="6">
    <source>
        <dbReference type="ARBA" id="ARBA00023136"/>
    </source>
</evidence>
<evidence type="ECO:0000256" key="7">
    <source>
        <dbReference type="ARBA" id="ARBA00023237"/>
    </source>
</evidence>
<dbReference type="InterPro" id="IPR036942">
    <property type="entry name" value="Beta-barrel_TonB_sf"/>
</dbReference>
<organism evidence="13 14">
    <name type="scientific">Novosphingobium sediminicola</name>
    <dbReference type="NCBI Taxonomy" id="563162"/>
    <lineage>
        <taxon>Bacteria</taxon>
        <taxon>Pseudomonadati</taxon>
        <taxon>Pseudomonadota</taxon>
        <taxon>Alphaproteobacteria</taxon>
        <taxon>Sphingomonadales</taxon>
        <taxon>Sphingomonadaceae</taxon>
        <taxon>Novosphingobium</taxon>
    </lineage>
</organism>
<dbReference type="GO" id="GO:0009279">
    <property type="term" value="C:cell outer membrane"/>
    <property type="evidence" value="ECO:0007669"/>
    <property type="project" value="UniProtKB-SubCell"/>
</dbReference>
<evidence type="ECO:0000256" key="5">
    <source>
        <dbReference type="ARBA" id="ARBA00023077"/>
    </source>
</evidence>
<dbReference type="InterPro" id="IPR000531">
    <property type="entry name" value="Beta-barrel_TonB"/>
</dbReference>
<proteinExistence type="inferred from homology"/>
<dbReference type="SUPFAM" id="SSF56935">
    <property type="entry name" value="Porins"/>
    <property type="match status" value="1"/>
</dbReference>
<evidence type="ECO:0000313" key="14">
    <source>
        <dbReference type="Proteomes" id="UP000548867"/>
    </source>
</evidence>
<feature type="chain" id="PRO_5031211666" evidence="10">
    <location>
        <begin position="29"/>
        <end position="969"/>
    </location>
</feature>
<keyword evidence="5 9" id="KW-0798">TonB box</keyword>
<dbReference type="AlphaFoldDB" id="A0A7W6CP91"/>
<dbReference type="Proteomes" id="UP000548867">
    <property type="component" value="Unassembled WGS sequence"/>
</dbReference>
<dbReference type="Gene3D" id="2.170.130.10">
    <property type="entry name" value="TonB-dependent receptor, plug domain"/>
    <property type="match status" value="1"/>
</dbReference>
<evidence type="ECO:0000259" key="11">
    <source>
        <dbReference type="Pfam" id="PF00593"/>
    </source>
</evidence>
<dbReference type="PANTHER" id="PTHR47234:SF3">
    <property type="entry name" value="SECRETIN_TONB SHORT N-TERMINAL DOMAIN-CONTAINING PROTEIN"/>
    <property type="match status" value="1"/>
</dbReference>